<evidence type="ECO:0000313" key="3">
    <source>
        <dbReference type="Proteomes" id="UP000609849"/>
    </source>
</evidence>
<dbReference type="PANTHER" id="PTHR43741">
    <property type="entry name" value="FMN-DEPENDENT NADH-AZOREDUCTASE 1"/>
    <property type="match status" value="1"/>
</dbReference>
<organism evidence="2 3">
    <name type="scientific">Romboutsia faecis</name>
    <dbReference type="NCBI Taxonomy" id="2764597"/>
    <lineage>
        <taxon>Bacteria</taxon>
        <taxon>Bacillati</taxon>
        <taxon>Bacillota</taxon>
        <taxon>Clostridia</taxon>
        <taxon>Peptostreptococcales</taxon>
        <taxon>Peptostreptococcaceae</taxon>
        <taxon>Romboutsia</taxon>
    </lineage>
</organism>
<dbReference type="EMBL" id="JACRWE010000001">
    <property type="protein sequence ID" value="MBC5995332.1"/>
    <property type="molecule type" value="Genomic_DNA"/>
</dbReference>
<keyword evidence="3" id="KW-1185">Reference proteome</keyword>
<feature type="domain" description="NADPH-dependent FMN reductase-like" evidence="1">
    <location>
        <begin position="1"/>
        <end position="130"/>
    </location>
</feature>
<name>A0ABR7JKP1_9FIRM</name>
<comment type="caution">
    <text evidence="2">The sequence shown here is derived from an EMBL/GenBank/DDBJ whole genome shotgun (WGS) entry which is preliminary data.</text>
</comment>
<dbReference type="InterPro" id="IPR029039">
    <property type="entry name" value="Flavoprotein-like_sf"/>
</dbReference>
<proteinExistence type="predicted"/>
<reference evidence="2 3" key="1">
    <citation type="submission" date="2020-08" db="EMBL/GenBank/DDBJ databases">
        <authorList>
            <person name="Liu C."/>
            <person name="Sun Q."/>
        </authorList>
    </citation>
    <scope>NUCLEOTIDE SEQUENCE [LARGE SCALE GENOMIC DNA]</scope>
    <source>
        <strain evidence="2 3">NSJ-18</strain>
    </source>
</reference>
<dbReference type="Gene3D" id="3.40.50.360">
    <property type="match status" value="1"/>
</dbReference>
<sequence>MKVCIIYGNERKENTYNSVQIVKEYLLKKEDIEYIEYFLPKDMPNFCIGCFNCFYKGREQCPHSEYTMKIYNSMREADGLIFASPVYVMDVTSQMKTLLDHYGHMYMVHMPMEEMFTKSALIVSTTAGAGTKYSLGTIERSLKYWGVSKIFKCGLTVRSKKWNEIEGNRKAKCISSLENKASKFYESLLKKKSPSLFVKGMFQIFIMAHKSENSLPIEREYWEEKGWLNGTKPWK</sequence>
<gene>
    <name evidence="2" type="ORF">H8923_01050</name>
</gene>
<dbReference type="RefSeq" id="WP_153971459.1">
    <property type="nucleotide sequence ID" value="NZ_JACRWE010000001.1"/>
</dbReference>
<dbReference type="PANTHER" id="PTHR43741:SF4">
    <property type="entry name" value="FMN-DEPENDENT NADH:QUINONE OXIDOREDUCTASE"/>
    <property type="match status" value="1"/>
</dbReference>
<dbReference type="InterPro" id="IPR050104">
    <property type="entry name" value="FMN-dep_NADH:Q_OxRdtase_AzoR1"/>
</dbReference>
<dbReference type="Pfam" id="PF03358">
    <property type="entry name" value="FMN_red"/>
    <property type="match status" value="1"/>
</dbReference>
<protein>
    <submittedName>
        <fullName evidence="2">Flavodoxin family protein</fullName>
    </submittedName>
</protein>
<evidence type="ECO:0000313" key="2">
    <source>
        <dbReference type="EMBL" id="MBC5995332.1"/>
    </source>
</evidence>
<dbReference type="SUPFAM" id="SSF52218">
    <property type="entry name" value="Flavoproteins"/>
    <property type="match status" value="1"/>
</dbReference>
<dbReference type="InterPro" id="IPR005025">
    <property type="entry name" value="FMN_Rdtase-like_dom"/>
</dbReference>
<dbReference type="Proteomes" id="UP000609849">
    <property type="component" value="Unassembled WGS sequence"/>
</dbReference>
<accession>A0ABR7JKP1</accession>
<evidence type="ECO:0000259" key="1">
    <source>
        <dbReference type="Pfam" id="PF03358"/>
    </source>
</evidence>